<sequence length="168" mass="18957">MLLIEIDKTRYRRHFNIVMGACISFLLLGSLGIAQLLIAVFPAAEGTHFHWNLLGVIVTALIILVVFKSKRQHPFLVEVVYVLELKKALNLITRKVRKLQSAAKMGDPNALLALQFSYSGSRQLWLLDDNTITLASLDKSQAELEQLLAKYDISIDITKYNSNLLKSF</sequence>
<reference evidence="3" key="1">
    <citation type="journal article" date="2019" name="Int. J. Syst. Evol. Microbiol.">
        <title>The Global Catalogue of Microorganisms (GCM) 10K type strain sequencing project: providing services to taxonomists for standard genome sequencing and annotation.</title>
        <authorList>
            <consortium name="The Broad Institute Genomics Platform"/>
            <consortium name="The Broad Institute Genome Sequencing Center for Infectious Disease"/>
            <person name="Wu L."/>
            <person name="Ma J."/>
        </authorList>
    </citation>
    <scope>NUCLEOTIDE SEQUENCE [LARGE SCALE GENOMIC DNA]</scope>
    <source>
        <strain evidence="3">NBRC 103166</strain>
    </source>
</reference>
<accession>A0ABQ6DVH1</accession>
<keyword evidence="3" id="KW-1185">Reference proteome</keyword>
<comment type="caution">
    <text evidence="2">The sequence shown here is derived from an EMBL/GenBank/DDBJ whole genome shotgun (WGS) entry which is preliminary data.</text>
</comment>
<protein>
    <submittedName>
        <fullName evidence="2">DUF3087 domain-containing protein</fullName>
    </submittedName>
</protein>
<proteinExistence type="predicted"/>
<dbReference type="InterPro" id="IPR021438">
    <property type="entry name" value="DUF3087"/>
</dbReference>
<dbReference type="Proteomes" id="UP001157353">
    <property type="component" value="Unassembled WGS sequence"/>
</dbReference>
<evidence type="ECO:0000313" key="2">
    <source>
        <dbReference type="EMBL" id="GLS89119.1"/>
    </source>
</evidence>
<dbReference type="RefSeq" id="WP_284202236.1">
    <property type="nucleotide sequence ID" value="NZ_BSPQ01000001.1"/>
</dbReference>
<feature type="transmembrane region" description="Helical" evidence="1">
    <location>
        <begin position="49"/>
        <end position="67"/>
    </location>
</feature>
<gene>
    <name evidence="2" type="ORF">GCM10007916_01860</name>
</gene>
<name>A0ABQ6DVH1_9GAMM</name>
<evidence type="ECO:0000313" key="3">
    <source>
        <dbReference type="Proteomes" id="UP001157353"/>
    </source>
</evidence>
<feature type="transmembrane region" description="Helical" evidence="1">
    <location>
        <begin position="21"/>
        <end position="43"/>
    </location>
</feature>
<organism evidence="2 3">
    <name type="scientific">Psychromonas marina</name>
    <dbReference type="NCBI Taxonomy" id="88364"/>
    <lineage>
        <taxon>Bacteria</taxon>
        <taxon>Pseudomonadati</taxon>
        <taxon>Pseudomonadota</taxon>
        <taxon>Gammaproteobacteria</taxon>
        <taxon>Alteromonadales</taxon>
        <taxon>Psychromonadaceae</taxon>
        <taxon>Psychromonas</taxon>
    </lineage>
</organism>
<keyword evidence="1" id="KW-0812">Transmembrane</keyword>
<dbReference type="EMBL" id="BSPQ01000001">
    <property type="protein sequence ID" value="GLS89119.1"/>
    <property type="molecule type" value="Genomic_DNA"/>
</dbReference>
<keyword evidence="1" id="KW-0472">Membrane</keyword>
<keyword evidence="1" id="KW-1133">Transmembrane helix</keyword>
<evidence type="ECO:0000256" key="1">
    <source>
        <dbReference type="SAM" id="Phobius"/>
    </source>
</evidence>
<dbReference type="Pfam" id="PF11286">
    <property type="entry name" value="DUF3087"/>
    <property type="match status" value="1"/>
</dbReference>